<evidence type="ECO:0000313" key="1">
    <source>
        <dbReference type="EMBL" id="AKV67486.1"/>
    </source>
</evidence>
<keyword evidence="2" id="KW-1185">Reference proteome</keyword>
<dbReference type="Proteomes" id="UP000068167">
    <property type="component" value="Chromosome"/>
</dbReference>
<reference evidence="1 2" key="1">
    <citation type="journal article" date="2016" name="Stand. Genomic Sci.">
        <title>Complete genome sequence and genomic characterization of Microcystis panniformis FACHB 1757 by third-generation sequencing.</title>
        <authorList>
            <person name="Zhang J.Y."/>
            <person name="Guan R."/>
            <person name="Zhang H.J."/>
            <person name="Li H."/>
            <person name="Xiao P."/>
            <person name="Yu G.L."/>
            <person name="Du L."/>
            <person name="Cao D.M."/>
            <person name="Zhu B.C."/>
            <person name="Li R.H."/>
            <person name="Lu Z.H."/>
        </authorList>
    </citation>
    <scope>NUCLEOTIDE SEQUENCE [LARGE SCALE GENOMIC DNA]</scope>
    <source>
        <strain evidence="1 2">FACHB-1757</strain>
    </source>
</reference>
<name>A0A0K1S0J1_9CHRO</name>
<gene>
    <name evidence="1" type="ORF">VL20_2391</name>
</gene>
<dbReference type="AlphaFoldDB" id="A0A0K1S0J1"/>
<dbReference type="KEGG" id="mpk:VL20_2391"/>
<sequence>MRRRIKLYLPRCVRFCQNKTSEYCDFPSQCPYLLEELLDRSWLP</sequence>
<dbReference type="PATRIC" id="fig|1638788.3.peg.2403"/>
<accession>A0A0K1S0J1</accession>
<organism evidence="1 2">
    <name type="scientific">Microcystis panniformis FACHB-1757</name>
    <dbReference type="NCBI Taxonomy" id="1638788"/>
    <lineage>
        <taxon>Bacteria</taxon>
        <taxon>Bacillati</taxon>
        <taxon>Cyanobacteriota</taxon>
        <taxon>Cyanophyceae</taxon>
        <taxon>Oscillatoriophycideae</taxon>
        <taxon>Chroococcales</taxon>
        <taxon>Microcystaceae</taxon>
        <taxon>Microcystis</taxon>
    </lineage>
</organism>
<dbReference type="EMBL" id="CP011339">
    <property type="protein sequence ID" value="AKV67486.1"/>
    <property type="molecule type" value="Genomic_DNA"/>
</dbReference>
<evidence type="ECO:0000313" key="2">
    <source>
        <dbReference type="Proteomes" id="UP000068167"/>
    </source>
</evidence>
<proteinExistence type="predicted"/>
<protein>
    <submittedName>
        <fullName evidence="1">Uncharacterized protein</fullName>
    </submittedName>
</protein>